<dbReference type="KEGG" id="gba:J421_1752"/>
<dbReference type="InterPro" id="IPR008969">
    <property type="entry name" value="CarboxyPept-like_regulatory"/>
</dbReference>
<sequence>MPMPRSPRRRSLAAAALLLLPAAARAQVVRGTVLDVGDRAVPGVVVTLLDASSAVAARALSDERGAYRLLAPGPGTYRVHTLRIGFRPVTSAPVTLAAGEELTRRLVLTGVALALDTVRVADRAACRVGSDTATATFALWEQARGALTATQLTAATRSLGATIITYDRVLDPDGRRMRDQSLAARFGYVVQPWKELSADSLHRLGFVVSDADGSTTYHAPGLEALLSATFLTDHCFRLARSRDPSRIGIAFEPVPARRKADIRGTIWLDRKTSELRDLEFGYVNVSEVQRDRAGGAIQFVRMKDGAWAVSRWSIAMPELEPALPYSMRGAAQPRVAAIRVAGGELALATLGRDTVWASTPLVVVGSVLDSATNAPIADARVALLGTRHEARTDTAGRFRVEGVIPGEYTVEVHTPALDSLVAAQRVTVTLAEGAPPVRVRVASPVRVLAMLCGATTLRPSDGVVFGTVAAAGDTAVPRGVRVIAEWTERAAEDSAARVRWREAPSDAQGTFRLCGLPRATPLVLRAAGGDLGADPVPVTIGVGDRVARARLVLDRRADRGAMFRGVVLDDATLRPIAGAEVAMPEIARRVSTDERGAFRMTDVPAGEHRVLVRFPGFRAIDARLPFAPNGTTDRRIFLTLEPAR</sequence>
<evidence type="ECO:0000313" key="3">
    <source>
        <dbReference type="Proteomes" id="UP000019151"/>
    </source>
</evidence>
<name>W0RDY0_9BACT</name>
<dbReference type="InParanoid" id="W0RDY0"/>
<feature type="chain" id="PRO_5005377380" description="Carboxypeptidase regulatory-like domain-containing protein" evidence="1">
    <location>
        <begin position="27"/>
        <end position="644"/>
    </location>
</feature>
<dbReference type="Gene3D" id="2.60.40.1120">
    <property type="entry name" value="Carboxypeptidase-like, regulatory domain"/>
    <property type="match status" value="3"/>
</dbReference>
<keyword evidence="3" id="KW-1185">Reference proteome</keyword>
<dbReference type="HOGENOM" id="CLU_478795_0_0_0"/>
<protein>
    <recommendedName>
        <fullName evidence="4">Carboxypeptidase regulatory-like domain-containing protein</fullName>
    </recommendedName>
</protein>
<reference evidence="2 3" key="1">
    <citation type="journal article" date="2014" name="Genome Announc.">
        <title>Genome Sequence and Methylome of Soil Bacterium Gemmatirosa kalamazoonensis KBS708T, a Member of the Rarely Cultivated Gemmatimonadetes Phylum.</title>
        <authorList>
            <person name="Debruyn J.M."/>
            <person name="Radosevich M."/>
            <person name="Wommack K.E."/>
            <person name="Polson S.W."/>
            <person name="Hauser L.J."/>
            <person name="Fawaz M.N."/>
            <person name="Korlach J."/>
            <person name="Tsai Y.C."/>
        </authorList>
    </citation>
    <scope>NUCLEOTIDE SEQUENCE [LARGE SCALE GENOMIC DNA]</scope>
    <source>
        <strain evidence="2 3">KBS708</strain>
    </source>
</reference>
<dbReference type="GO" id="GO:0030246">
    <property type="term" value="F:carbohydrate binding"/>
    <property type="evidence" value="ECO:0007669"/>
    <property type="project" value="InterPro"/>
</dbReference>
<evidence type="ECO:0000256" key="1">
    <source>
        <dbReference type="SAM" id="SignalP"/>
    </source>
</evidence>
<feature type="signal peptide" evidence="1">
    <location>
        <begin position="1"/>
        <end position="26"/>
    </location>
</feature>
<organism evidence="2 3">
    <name type="scientific">Gemmatirosa kalamazoonensis</name>
    <dbReference type="NCBI Taxonomy" id="861299"/>
    <lineage>
        <taxon>Bacteria</taxon>
        <taxon>Pseudomonadati</taxon>
        <taxon>Gemmatimonadota</taxon>
        <taxon>Gemmatimonadia</taxon>
        <taxon>Gemmatimonadales</taxon>
        <taxon>Gemmatimonadaceae</taxon>
        <taxon>Gemmatirosa</taxon>
    </lineage>
</organism>
<dbReference type="EMBL" id="CP007128">
    <property type="protein sequence ID" value="AHG89289.1"/>
    <property type="molecule type" value="Genomic_DNA"/>
</dbReference>
<dbReference type="Pfam" id="PF13620">
    <property type="entry name" value="CarboxypepD_reg"/>
    <property type="match status" value="3"/>
</dbReference>
<dbReference type="InterPro" id="IPR013784">
    <property type="entry name" value="Carb-bd-like_fold"/>
</dbReference>
<dbReference type="eggNOG" id="ENOG503407S">
    <property type="taxonomic scope" value="Bacteria"/>
</dbReference>
<dbReference type="SUPFAM" id="SSF49464">
    <property type="entry name" value="Carboxypeptidase regulatory domain-like"/>
    <property type="match status" value="2"/>
</dbReference>
<keyword evidence="1" id="KW-0732">Signal</keyword>
<proteinExistence type="predicted"/>
<accession>W0RDY0</accession>
<dbReference type="SUPFAM" id="SSF49452">
    <property type="entry name" value="Starch-binding domain-like"/>
    <property type="match status" value="1"/>
</dbReference>
<evidence type="ECO:0008006" key="4">
    <source>
        <dbReference type="Google" id="ProtNLM"/>
    </source>
</evidence>
<dbReference type="STRING" id="861299.J421_1752"/>
<dbReference type="PATRIC" id="fig|861299.3.peg.1780"/>
<gene>
    <name evidence="2" type="ORF">J421_1752</name>
</gene>
<dbReference type="Proteomes" id="UP000019151">
    <property type="component" value="Chromosome"/>
</dbReference>
<evidence type="ECO:0000313" key="2">
    <source>
        <dbReference type="EMBL" id="AHG89289.1"/>
    </source>
</evidence>
<dbReference type="AlphaFoldDB" id="W0RDY0"/>